<proteinExistence type="predicted"/>
<feature type="region of interest" description="Disordered" evidence="1">
    <location>
        <begin position="80"/>
        <end position="118"/>
    </location>
</feature>
<gene>
    <name evidence="2" type="ORF">PTTG_30851</name>
</gene>
<dbReference type="AlphaFoldDB" id="A0A180FZN2"/>
<evidence type="ECO:0000313" key="3">
    <source>
        <dbReference type="EnsemblFungi" id="PTTG_30851-t43_1-p1"/>
    </source>
</evidence>
<feature type="compositionally biased region" description="Polar residues" evidence="1">
    <location>
        <begin position="95"/>
        <end position="118"/>
    </location>
</feature>
<dbReference type="VEuPathDB" id="FungiDB:PTTG_30851"/>
<reference evidence="2" key="1">
    <citation type="submission" date="2009-11" db="EMBL/GenBank/DDBJ databases">
        <authorList>
            <consortium name="The Broad Institute Genome Sequencing Platform"/>
            <person name="Ward D."/>
            <person name="Feldgarden M."/>
            <person name="Earl A."/>
            <person name="Young S.K."/>
            <person name="Zeng Q."/>
            <person name="Koehrsen M."/>
            <person name="Alvarado L."/>
            <person name="Berlin A."/>
            <person name="Bochicchio J."/>
            <person name="Borenstein D."/>
            <person name="Chapman S.B."/>
            <person name="Chen Z."/>
            <person name="Engels R."/>
            <person name="Freedman E."/>
            <person name="Gellesch M."/>
            <person name="Goldberg J."/>
            <person name="Griggs A."/>
            <person name="Gujja S."/>
            <person name="Heilman E."/>
            <person name="Heiman D."/>
            <person name="Hepburn T."/>
            <person name="Howarth C."/>
            <person name="Jen D."/>
            <person name="Larson L."/>
            <person name="Lewis B."/>
            <person name="Mehta T."/>
            <person name="Park D."/>
            <person name="Pearson M."/>
            <person name="Roberts A."/>
            <person name="Saif S."/>
            <person name="Shea T."/>
            <person name="Shenoy N."/>
            <person name="Sisk P."/>
            <person name="Stolte C."/>
            <person name="Sykes S."/>
            <person name="Thomson T."/>
            <person name="Walk T."/>
            <person name="White J."/>
            <person name="Yandava C."/>
            <person name="Izard J."/>
            <person name="Baranova O.V."/>
            <person name="Blanton J.M."/>
            <person name="Tanner A.C."/>
            <person name="Dewhirst F.E."/>
            <person name="Haas B."/>
            <person name="Nusbaum C."/>
            <person name="Birren B."/>
        </authorList>
    </citation>
    <scope>NUCLEOTIDE SEQUENCE [LARGE SCALE GENOMIC DNA]</scope>
    <source>
        <strain evidence="2">1-1 BBBD Race 1</strain>
    </source>
</reference>
<evidence type="ECO:0000256" key="1">
    <source>
        <dbReference type="SAM" id="MobiDB-lite"/>
    </source>
</evidence>
<evidence type="ECO:0000313" key="2">
    <source>
        <dbReference type="EMBL" id="OAV85033.1"/>
    </source>
</evidence>
<feature type="compositionally biased region" description="Low complexity" evidence="1">
    <location>
        <begin position="81"/>
        <end position="94"/>
    </location>
</feature>
<dbReference type="EMBL" id="ADAS02007962">
    <property type="protein sequence ID" value="OAV85033.1"/>
    <property type="molecule type" value="Genomic_DNA"/>
</dbReference>
<dbReference type="Proteomes" id="UP000005240">
    <property type="component" value="Unassembled WGS sequence"/>
</dbReference>
<reference evidence="2" key="2">
    <citation type="submission" date="2016-05" db="EMBL/GenBank/DDBJ databases">
        <title>Comparative analysis highlights variable genome content of wheat rusts and divergence of the mating loci.</title>
        <authorList>
            <person name="Cuomo C.A."/>
            <person name="Bakkeren G."/>
            <person name="Szabo L."/>
            <person name="Khalil H."/>
            <person name="Joly D."/>
            <person name="Goldberg J."/>
            <person name="Young S."/>
            <person name="Zeng Q."/>
            <person name="Fellers J."/>
        </authorList>
    </citation>
    <scope>NUCLEOTIDE SEQUENCE [LARGE SCALE GENOMIC DNA]</scope>
    <source>
        <strain evidence="2">1-1 BBBD Race 1</strain>
    </source>
</reference>
<keyword evidence="4" id="KW-1185">Reference proteome</keyword>
<evidence type="ECO:0000313" key="4">
    <source>
        <dbReference type="Proteomes" id="UP000005240"/>
    </source>
</evidence>
<feature type="region of interest" description="Disordered" evidence="1">
    <location>
        <begin position="1"/>
        <end position="40"/>
    </location>
</feature>
<name>A0A180FZN2_PUCT1</name>
<sequence length="233" mass="26221">FTIVAGNQDHKPSNLIGRFPFTPDPDEEDPAPEHQENLSGSDTETLIASALNPNPAVASHQDNSPNLDVKTTINQALNLIPTTSSPNSNNPESTHTLNSIMTKSNSSANSTNFKLVTDPPNDNNFATWRLKMINALGFQMLDDYIFEDPKTLEGNADHKIKKKQATTFIRLHLNEENAHRTFEPKALWDAINAHYATWLLENVANVWDKLYEIRFADDTMKDSINLFRNTFDL</sequence>
<protein>
    <submittedName>
        <fullName evidence="2 3">Uncharacterized protein</fullName>
    </submittedName>
</protein>
<feature type="non-terminal residue" evidence="2">
    <location>
        <position position="1"/>
    </location>
</feature>
<organism evidence="2">
    <name type="scientific">Puccinia triticina (isolate 1-1 / race 1 (BBBD))</name>
    <name type="common">Brown leaf rust fungus</name>
    <dbReference type="NCBI Taxonomy" id="630390"/>
    <lineage>
        <taxon>Eukaryota</taxon>
        <taxon>Fungi</taxon>
        <taxon>Dikarya</taxon>
        <taxon>Basidiomycota</taxon>
        <taxon>Pucciniomycotina</taxon>
        <taxon>Pucciniomycetes</taxon>
        <taxon>Pucciniales</taxon>
        <taxon>Pucciniaceae</taxon>
        <taxon>Puccinia</taxon>
    </lineage>
</organism>
<accession>A0A180FZN2</accession>
<dbReference type="EnsemblFungi" id="PTTG_30851-t43_1">
    <property type="protein sequence ID" value="PTTG_30851-t43_1-p1"/>
    <property type="gene ID" value="PTTG_30851"/>
</dbReference>
<feature type="non-terminal residue" evidence="2">
    <location>
        <position position="233"/>
    </location>
</feature>
<reference evidence="3 4" key="3">
    <citation type="journal article" date="2017" name="G3 (Bethesda)">
        <title>Comparative analysis highlights variable genome content of wheat rusts and divergence of the mating loci.</title>
        <authorList>
            <person name="Cuomo C.A."/>
            <person name="Bakkeren G."/>
            <person name="Khalil H.B."/>
            <person name="Panwar V."/>
            <person name="Joly D."/>
            <person name="Linning R."/>
            <person name="Sakthikumar S."/>
            <person name="Song X."/>
            <person name="Adiconis X."/>
            <person name="Fan L."/>
            <person name="Goldberg J.M."/>
            <person name="Levin J.Z."/>
            <person name="Young S."/>
            <person name="Zeng Q."/>
            <person name="Anikster Y."/>
            <person name="Bruce M."/>
            <person name="Wang M."/>
            <person name="Yin C."/>
            <person name="McCallum B."/>
            <person name="Szabo L.J."/>
            <person name="Hulbert S."/>
            <person name="Chen X."/>
            <person name="Fellers J.P."/>
        </authorList>
    </citation>
    <scope>NUCLEOTIDE SEQUENCE</scope>
    <source>
        <strain evidence="4">Isolate 1-1 / race 1 (BBBD)</strain>
        <strain evidence="3">isolate 1-1 / race 1 (BBBD)</strain>
    </source>
</reference>
<reference evidence="3" key="4">
    <citation type="submission" date="2025-05" db="UniProtKB">
        <authorList>
            <consortium name="EnsemblFungi"/>
        </authorList>
    </citation>
    <scope>IDENTIFICATION</scope>
    <source>
        <strain evidence="3">isolate 1-1 / race 1 (BBBD)</strain>
    </source>
</reference>